<evidence type="ECO:0000313" key="1">
    <source>
        <dbReference type="EMBL" id="KAF8561534.1"/>
    </source>
</evidence>
<dbReference type="OrthoDB" id="9996127at2759"/>
<evidence type="ECO:0000313" key="2">
    <source>
        <dbReference type="Proteomes" id="UP000699462"/>
    </source>
</evidence>
<dbReference type="InterPro" id="IPR036322">
    <property type="entry name" value="WD40_repeat_dom_sf"/>
</dbReference>
<comment type="caution">
    <text evidence="1">The sequence shown here is derived from an EMBL/GenBank/DDBJ whole genome shotgun (WGS) entry which is preliminary data.</text>
</comment>
<keyword evidence="2" id="KW-1185">Reference proteome</keyword>
<name>A0A8T0D3I0_9TREM</name>
<dbReference type="InterPro" id="IPR031793">
    <property type="entry name" value="KICSTOR_ITFG2"/>
</dbReference>
<dbReference type="PANTHER" id="PTHR16317:SF1">
    <property type="entry name" value="KICSTOR COMPLEX PROTEIN ITFG2"/>
    <property type="match status" value="1"/>
</dbReference>
<organism evidence="1 2">
    <name type="scientific">Paragonimus westermani</name>
    <dbReference type="NCBI Taxonomy" id="34504"/>
    <lineage>
        <taxon>Eukaryota</taxon>
        <taxon>Metazoa</taxon>
        <taxon>Spiralia</taxon>
        <taxon>Lophotrochozoa</taxon>
        <taxon>Platyhelminthes</taxon>
        <taxon>Trematoda</taxon>
        <taxon>Digenea</taxon>
        <taxon>Plagiorchiida</taxon>
        <taxon>Troglotremata</taxon>
        <taxon>Troglotrematidae</taxon>
        <taxon>Paragonimus</taxon>
    </lineage>
</organism>
<dbReference type="GO" id="GO:0032006">
    <property type="term" value="P:regulation of TOR signaling"/>
    <property type="evidence" value="ECO:0007669"/>
    <property type="project" value="TreeGrafter"/>
</dbReference>
<accession>A0A8T0D3I0</accession>
<dbReference type="EMBL" id="JTDF01021671">
    <property type="protein sequence ID" value="KAF8561534.1"/>
    <property type="molecule type" value="Genomic_DNA"/>
</dbReference>
<protein>
    <submittedName>
        <fullName evidence="1">Uncharacterized protein</fullName>
    </submittedName>
</protein>
<reference evidence="1 2" key="1">
    <citation type="submission" date="2019-07" db="EMBL/GenBank/DDBJ databases">
        <title>Annotation for the trematode Paragonimus westermani.</title>
        <authorList>
            <person name="Choi Y.-J."/>
        </authorList>
    </citation>
    <scope>NUCLEOTIDE SEQUENCE [LARGE SCALE GENOMIC DNA]</scope>
    <source>
        <strain evidence="1">180907_Pwestermani</strain>
    </source>
</reference>
<dbReference type="AlphaFoldDB" id="A0A8T0D3I0"/>
<sequence>MRSLSFVDFVQFKDVYTGSSRNLCLFDVDRDGDKELILGFWDSGPLMENGEADAEHSLGCLYVIKHRRIWKVNRELGMVLCVTAGNIVRKQEPWIICLCADSHCYAFDATIHVDTQSQTMNTFTVAPHEVKSVSTKERILPLPLKMVHHQQLAYNAKDICLINTDNACDIAVAHSDRVVRLYTWCPAENRAVTTKDDVNHHGAFVILIKWELAGQVNRIDTHWTSKFGMLLIASQPGGGFAVLQRKFEKYKDNIVPTLVYYPPGVANTRNLDARSWLVGNVRGRSTTSTRSAGTGSGGGQSTVDSVRPIVAVCMADGTVLFVDPTVEDAAERVLWCVQLYVRGELFGLSKLNLTSEDTDEVCACAWDGTTYVFNDRKEILRFPMGQSCQAFTAGWYAVEPKRNEPVFVYTTCDHNLLIYYNLNIEQLTERSLFSVLSENESLKSQFRSINIDPNDRVQVQKTVRRLLYGTNKCDDCPHSNFSVQPTDGHSIDSQHT</sequence>
<dbReference type="SUPFAM" id="SSF50978">
    <property type="entry name" value="WD40 repeat-like"/>
    <property type="match status" value="1"/>
</dbReference>
<dbReference type="Pfam" id="PF15907">
    <property type="entry name" value="Itfg2"/>
    <property type="match status" value="1"/>
</dbReference>
<dbReference type="Proteomes" id="UP000699462">
    <property type="component" value="Unassembled WGS sequence"/>
</dbReference>
<gene>
    <name evidence="1" type="ORF">P879_10149</name>
</gene>
<proteinExistence type="predicted"/>
<dbReference type="PANTHER" id="PTHR16317">
    <property type="entry name" value="INTEGRIN ALPHA REPEAT DOMAIN-CONTAINING"/>
    <property type="match status" value="1"/>
</dbReference>